<sequence>MPSTRSKGNLQSMLNAYEEKNGNGPTAANTETTTVADNSIDGTGPSDISIQLDAMGRERSSTLGSFRERGLTFDSVAEFDLGLGFGDAGVPEGIEFAPPNVNDTDTAKAANMTITNNPGASGIISGKLAAQQINDEAEIGVINKHRANSFFSEVFGNNSNISVNIIDRASSALLGHTPPSAAATSYEGKHFGKRMRSGSISGRLRSMSDLEDRGIIDQQQKGVLKDLIIAGDDDLQSALDKFESGDRSALESIVSKLKTRKSSDIDLLGDLDLDFLSMGNADFGVETGNNNTNNIPQPTKTMEGSNHSGTSTPHIRDPSPGPTQNSTGYDGIGELDFNGDYAGATEQNIAQIAQTPSQTQQSHPQPTAVSSGTKFRSDSLVDFTRNRANSLAFGVLLEEPGNSDVEDSMAKWMDRTPAPIPEQRQPLKKRANSHIVGANGGLYIINDSNEDIQQHTPVDTSNMTKAEIRAMKKREKEELKARKEAEKLAKKEKKERDAKMKKYKKNKKGDAIKKKNEDLNSDDEPKIIVSGTGRPRSLSDPNLSIGLDANGLMHIENPPDWVGAYSPESRKIRIERFLAKRNHRVWVKKVKYDVRKNFADSRLRVKGRFVKKEDELLMRDLMSLT</sequence>
<feature type="compositionally biased region" description="Polar residues" evidence="3">
    <location>
        <begin position="23"/>
        <end position="45"/>
    </location>
</feature>
<keyword evidence="2" id="KW-0539">Nucleus</keyword>
<evidence type="ECO:0000259" key="4">
    <source>
        <dbReference type="PROSITE" id="PS51017"/>
    </source>
</evidence>
<feature type="domain" description="CCT" evidence="4">
    <location>
        <begin position="570"/>
        <end position="612"/>
    </location>
</feature>
<dbReference type="GO" id="GO:0005634">
    <property type="term" value="C:nucleus"/>
    <property type="evidence" value="ECO:0007669"/>
    <property type="project" value="UniProtKB-SubCell"/>
</dbReference>
<gene>
    <name evidence="5" type="ORF">CTEN210_01908</name>
</gene>
<evidence type="ECO:0000256" key="1">
    <source>
        <dbReference type="ARBA" id="ARBA00004123"/>
    </source>
</evidence>
<dbReference type="AlphaFoldDB" id="A0AAD3CII0"/>
<proteinExistence type="predicted"/>
<name>A0AAD3CII0_9STRA</name>
<feature type="region of interest" description="Disordered" evidence="3">
    <location>
        <begin position="476"/>
        <end position="541"/>
    </location>
</feature>
<feature type="region of interest" description="Disordered" evidence="3">
    <location>
        <begin position="354"/>
        <end position="374"/>
    </location>
</feature>
<feature type="compositionally biased region" description="Basic and acidic residues" evidence="3">
    <location>
        <begin position="508"/>
        <end position="526"/>
    </location>
</feature>
<evidence type="ECO:0000313" key="6">
    <source>
        <dbReference type="Proteomes" id="UP001054902"/>
    </source>
</evidence>
<protein>
    <recommendedName>
        <fullName evidence="4">CCT domain-containing protein</fullName>
    </recommendedName>
</protein>
<feature type="compositionally biased region" description="Low complexity" evidence="3">
    <location>
        <begin position="354"/>
        <end position="367"/>
    </location>
</feature>
<comment type="subcellular location">
    <subcellularLocation>
        <location evidence="1">Nucleus</location>
    </subcellularLocation>
</comment>
<comment type="caution">
    <text evidence="5">The sequence shown here is derived from an EMBL/GenBank/DDBJ whole genome shotgun (WGS) entry which is preliminary data.</text>
</comment>
<dbReference type="Pfam" id="PF06203">
    <property type="entry name" value="CCT"/>
    <property type="match status" value="1"/>
</dbReference>
<feature type="compositionally biased region" description="Basic and acidic residues" evidence="3">
    <location>
        <begin position="476"/>
        <end position="500"/>
    </location>
</feature>
<feature type="region of interest" description="Disordered" evidence="3">
    <location>
        <begin position="18"/>
        <end position="45"/>
    </location>
</feature>
<keyword evidence="6" id="KW-1185">Reference proteome</keyword>
<reference evidence="5 6" key="1">
    <citation type="journal article" date="2021" name="Sci. Rep.">
        <title>The genome of the diatom Chaetoceros tenuissimus carries an ancient integrated fragment of an extant virus.</title>
        <authorList>
            <person name="Hongo Y."/>
            <person name="Kimura K."/>
            <person name="Takaki Y."/>
            <person name="Yoshida Y."/>
            <person name="Baba S."/>
            <person name="Kobayashi G."/>
            <person name="Nagasaki K."/>
            <person name="Hano T."/>
            <person name="Tomaru Y."/>
        </authorList>
    </citation>
    <scope>NUCLEOTIDE SEQUENCE [LARGE SCALE GENOMIC DNA]</scope>
    <source>
        <strain evidence="5 6">NIES-3715</strain>
    </source>
</reference>
<evidence type="ECO:0000256" key="2">
    <source>
        <dbReference type="ARBA" id="ARBA00023242"/>
    </source>
</evidence>
<accession>A0AAD3CII0</accession>
<dbReference type="InterPro" id="IPR045281">
    <property type="entry name" value="CONSTANS-like"/>
</dbReference>
<feature type="compositionally biased region" description="Polar residues" evidence="3">
    <location>
        <begin position="287"/>
        <end position="313"/>
    </location>
</feature>
<dbReference type="PANTHER" id="PTHR31319:SF77">
    <property type="entry name" value="ZINC FINGER PROTEIN CONSTANS-LIKE 4"/>
    <property type="match status" value="1"/>
</dbReference>
<feature type="region of interest" description="Disordered" evidence="3">
    <location>
        <begin position="285"/>
        <end position="340"/>
    </location>
</feature>
<dbReference type="PROSITE" id="PS51017">
    <property type="entry name" value="CCT"/>
    <property type="match status" value="1"/>
</dbReference>
<dbReference type="PANTHER" id="PTHR31319">
    <property type="entry name" value="ZINC FINGER PROTEIN CONSTANS-LIKE 4"/>
    <property type="match status" value="1"/>
</dbReference>
<dbReference type="InterPro" id="IPR010402">
    <property type="entry name" value="CCT_domain"/>
</dbReference>
<dbReference type="Proteomes" id="UP001054902">
    <property type="component" value="Unassembled WGS sequence"/>
</dbReference>
<dbReference type="EMBL" id="BLLK01000020">
    <property type="protein sequence ID" value="GFH45434.1"/>
    <property type="molecule type" value="Genomic_DNA"/>
</dbReference>
<evidence type="ECO:0000313" key="5">
    <source>
        <dbReference type="EMBL" id="GFH45434.1"/>
    </source>
</evidence>
<evidence type="ECO:0000256" key="3">
    <source>
        <dbReference type="SAM" id="MobiDB-lite"/>
    </source>
</evidence>
<organism evidence="5 6">
    <name type="scientific">Chaetoceros tenuissimus</name>
    <dbReference type="NCBI Taxonomy" id="426638"/>
    <lineage>
        <taxon>Eukaryota</taxon>
        <taxon>Sar</taxon>
        <taxon>Stramenopiles</taxon>
        <taxon>Ochrophyta</taxon>
        <taxon>Bacillariophyta</taxon>
        <taxon>Coscinodiscophyceae</taxon>
        <taxon>Chaetocerotophycidae</taxon>
        <taxon>Chaetocerotales</taxon>
        <taxon>Chaetocerotaceae</taxon>
        <taxon>Chaetoceros</taxon>
    </lineage>
</organism>